<name>A0A366HC33_9BURK</name>
<evidence type="ECO:0000313" key="2">
    <source>
        <dbReference type="EMBL" id="RBP39913.1"/>
    </source>
</evidence>
<proteinExistence type="predicted"/>
<dbReference type="Gene3D" id="1.10.287.1490">
    <property type="match status" value="1"/>
</dbReference>
<dbReference type="AlphaFoldDB" id="A0A366HC33"/>
<gene>
    <name evidence="2" type="ORF">DFR37_1047</name>
</gene>
<accession>A0A366HC33</accession>
<reference evidence="2 3" key="1">
    <citation type="submission" date="2018-06" db="EMBL/GenBank/DDBJ databases">
        <title>Genomic Encyclopedia of Type Strains, Phase IV (KMG-IV): sequencing the most valuable type-strain genomes for metagenomic binning, comparative biology and taxonomic classification.</title>
        <authorList>
            <person name="Goeker M."/>
        </authorList>
    </citation>
    <scope>NUCLEOTIDE SEQUENCE [LARGE SCALE GENOMIC DNA]</scope>
    <source>
        <strain evidence="2 3">DSM 25520</strain>
    </source>
</reference>
<dbReference type="EMBL" id="QNRQ01000004">
    <property type="protein sequence ID" value="RBP39913.1"/>
    <property type="molecule type" value="Genomic_DNA"/>
</dbReference>
<keyword evidence="3" id="KW-1185">Reference proteome</keyword>
<evidence type="ECO:0000256" key="1">
    <source>
        <dbReference type="SAM" id="MobiDB-lite"/>
    </source>
</evidence>
<organism evidence="2 3">
    <name type="scientific">Eoetvoesiella caeni</name>
    <dbReference type="NCBI Taxonomy" id="645616"/>
    <lineage>
        <taxon>Bacteria</taxon>
        <taxon>Pseudomonadati</taxon>
        <taxon>Pseudomonadota</taxon>
        <taxon>Betaproteobacteria</taxon>
        <taxon>Burkholderiales</taxon>
        <taxon>Alcaligenaceae</taxon>
        <taxon>Eoetvoesiella</taxon>
    </lineage>
</organism>
<evidence type="ECO:0000313" key="3">
    <source>
        <dbReference type="Proteomes" id="UP000253628"/>
    </source>
</evidence>
<protein>
    <submittedName>
        <fullName evidence="2">Uncharacterized protein</fullName>
    </submittedName>
</protein>
<dbReference type="Proteomes" id="UP000253628">
    <property type="component" value="Unassembled WGS sequence"/>
</dbReference>
<comment type="caution">
    <text evidence="2">The sequence shown here is derived from an EMBL/GenBank/DDBJ whole genome shotgun (WGS) entry which is preliminary data.</text>
</comment>
<dbReference type="RefSeq" id="WP_113932893.1">
    <property type="nucleotide sequence ID" value="NZ_JACCEU010000005.1"/>
</dbReference>
<sequence length="145" mass="16187">MLQDLDTLAARIGQLVQLVRQLQAERTAMQSQLVRMEQERNALRDLQARQQAEHAAATQRLAEHSSEVDTVRAQADASLEALRAQAESAQLELRLEVSRYRADYEKAEQSLQTSATESARLRAVAVAAKERLDALLERLPGAPQE</sequence>
<dbReference type="OrthoDB" id="8686143at2"/>
<feature type="region of interest" description="Disordered" evidence="1">
    <location>
        <begin position="49"/>
        <end position="69"/>
    </location>
</feature>